<sequence>MSQSVVDVCNSALSMVGAASIMSLTDNSREARVCNLQYDSNRRDELRKHFWNFAIKRVALAPDAATPAFDFAYQFTLPSDCLRIILPNDANLDWVLEGRKILTNSITSPFSSNVVNGQPGAVYTPPGGIGTTYTAAPPAPQMNLRYVSDVTDCTQWDPSFYNVMSVAIAIDICESLTQSNQKKQMLMQQYKDAIIEARIADAFENLPADAPDDSWWLVRY</sequence>
<evidence type="ECO:0000313" key="1">
    <source>
        <dbReference type="EMBL" id="VWC95996.1"/>
    </source>
</evidence>
<protein>
    <submittedName>
        <fullName evidence="1">Gp11</fullName>
    </submittedName>
</protein>
<evidence type="ECO:0000313" key="2">
    <source>
        <dbReference type="Proteomes" id="UP000494110"/>
    </source>
</evidence>
<reference evidence="1 2" key="1">
    <citation type="submission" date="2019-09" db="EMBL/GenBank/DDBJ databases">
        <authorList>
            <person name="Depoorter E."/>
        </authorList>
    </citation>
    <scope>NUCLEOTIDE SEQUENCE [LARGE SCALE GENOMIC DNA]</scope>
    <source>
        <strain evidence="1">R-39750</strain>
    </source>
</reference>
<name>A0A6P2WN75_BURL3</name>
<proteinExistence type="predicted"/>
<dbReference type="RefSeq" id="WP_175012206.1">
    <property type="nucleotide sequence ID" value="NZ_CABVQN010000008.1"/>
</dbReference>
<dbReference type="Proteomes" id="UP000494110">
    <property type="component" value="Unassembled WGS sequence"/>
</dbReference>
<organism evidence="1 2">
    <name type="scientific">Burkholderia lata (strain ATCC 17760 / DSM 23089 / LMG 22485 / NCIMB 9086 / R18194 / 383)</name>
    <dbReference type="NCBI Taxonomy" id="482957"/>
    <lineage>
        <taxon>Bacteria</taxon>
        <taxon>Pseudomonadati</taxon>
        <taxon>Pseudomonadota</taxon>
        <taxon>Betaproteobacteria</taxon>
        <taxon>Burkholderiales</taxon>
        <taxon>Burkholderiaceae</taxon>
        <taxon>Burkholderia</taxon>
        <taxon>Burkholderia cepacia complex</taxon>
    </lineage>
</organism>
<dbReference type="EMBL" id="CABVQN010000008">
    <property type="protein sequence ID" value="VWC95996.1"/>
    <property type="molecule type" value="Genomic_DNA"/>
</dbReference>
<accession>A0A6P2WN75</accession>
<dbReference type="AlphaFoldDB" id="A0A6P2WN75"/>
<gene>
    <name evidence="1" type="ORF">BLA39750_02229</name>
</gene>